<keyword evidence="2" id="KW-1185">Reference proteome</keyword>
<protein>
    <submittedName>
        <fullName evidence="1">UvrD-helicase domain-containing protein</fullName>
    </submittedName>
</protein>
<dbReference type="EMBL" id="CP077823">
    <property type="protein sequence ID" value="USB39359.1"/>
    <property type="molecule type" value="Genomic_DNA"/>
</dbReference>
<dbReference type="Proteomes" id="UP001057074">
    <property type="component" value="Chromosome"/>
</dbReference>
<proteinExistence type="predicted"/>
<name>A0ACD4AI37_9ENTR</name>
<sequence>MNFIAIESNAARKIVSERMLQSADYDKGQILARLLKDGEISDFSLDIKALSNNSGIFILSKNPNKKNLLIFDTTTFNGFQRSSSEVVTILQKSCRLAIKLWDKIGHSPCEKIISGTSLIALLPLSFTTGKSYKVILDKSPDKERQEKRNESSFLIFQDGYDTAENEPKLANFRKAKEGFLEIDALTLFKSSEKQSDPSSSYLSVSEIHEAGNLNNPHMGLDYWTKNLTESQKKFVFSESFGPDILKGAAGTGKTLSLILRSVVQLKNAKKMDNQLRAIFLTHSIATKNNIENLIASNGGDEFINSDKLQSIEVTTLQEWCINNLGNRISATEYLDSDALESKQLQLLYINEALEDFFIKDYAGSLNFISPNLKNFFGSNDPWGISILLQEEISTYIKGRAGDDLKTYMSLPRTKNIIPIENDDDFKTIFSIYNKYQEKLIALNLFDSDDITLSALKETSTPIWKRRRMTAGFDIMYIDETHLFNINELSLFHNLLKPNSNHIVFTMDRSQATGDTAITKEDVAKELDADLANEHGLSAVFRSSEHIINLASCVLASGATLFQELENPLAESMTGHTSLIEEKCCVPYIITKQNASEVYRASFSFVDHIAQELEISKSDVLIVPCTDQVFMELKHFAESNEKEYISIERRGDNLAVEAAATNNLYVIGGMDYIGGLEFSVVVIVGADSDKFPEQSTYTGESLHFINYSSFNKLYVAITRAKYQIAFIAEKTQKISPLLETAVNEGLLTYNDELSNRI</sequence>
<gene>
    <name evidence="1" type="ORF">KU660_15080</name>
</gene>
<accession>A0ACD4AI37</accession>
<reference evidence="1" key="1">
    <citation type="journal article" date="2022" name="Environ. Microbiol.">
        <title>Transmission of Klebsiella strains and plasmids within and between grey-headed flying fox colonies.</title>
        <authorList>
            <person name="Vezina B."/>
            <person name="Judd L.M."/>
            <person name="McDougall F.K."/>
            <person name="Boardman W.S.J."/>
            <person name="Power M.L."/>
            <person name="Hawkey J."/>
            <person name="Brisse S."/>
            <person name="Monk J.M."/>
            <person name="Holt K.E."/>
            <person name="Wyres K.L."/>
        </authorList>
    </citation>
    <scope>NUCLEOTIDE SEQUENCE</scope>
    <source>
        <strain evidence="1">FF1019</strain>
    </source>
</reference>
<evidence type="ECO:0000313" key="1">
    <source>
        <dbReference type="EMBL" id="USB39359.1"/>
    </source>
</evidence>
<evidence type="ECO:0000313" key="2">
    <source>
        <dbReference type="Proteomes" id="UP001057074"/>
    </source>
</evidence>
<organism evidence="1 2">
    <name type="scientific">Klebsiella africana</name>
    <dbReference type="NCBI Taxonomy" id="2489010"/>
    <lineage>
        <taxon>Bacteria</taxon>
        <taxon>Pseudomonadati</taxon>
        <taxon>Pseudomonadota</taxon>
        <taxon>Gammaproteobacteria</taxon>
        <taxon>Enterobacterales</taxon>
        <taxon>Enterobacteriaceae</taxon>
        <taxon>Klebsiella/Raoultella group</taxon>
        <taxon>Klebsiella</taxon>
    </lineage>
</organism>